<proteinExistence type="predicted"/>
<protein>
    <submittedName>
        <fullName evidence="1">Uncharacterized protein</fullName>
    </submittedName>
</protein>
<gene>
    <name evidence="1" type="ORF">MERGE_000645</name>
</gene>
<sequence>MAGINAFVAKKPINVAGKAIEGRQFHSFSLIFYHYSNDLREMTLKIVFMIESCFCEKNTNHLVLYRDEWSVSRSDDNLYA</sequence>
<keyword evidence="2" id="KW-1185">Reference proteome</keyword>
<dbReference type="Proteomes" id="UP000663699">
    <property type="component" value="Chromosome 11"/>
</dbReference>
<dbReference type="AlphaFoldDB" id="A0A899G4L4"/>
<evidence type="ECO:0000313" key="1">
    <source>
        <dbReference type="EMBL" id="QSL66268.1"/>
    </source>
</evidence>
<accession>A0A899G4L4</accession>
<evidence type="ECO:0000313" key="2">
    <source>
        <dbReference type="Proteomes" id="UP000663699"/>
    </source>
</evidence>
<name>A0A899G4L4_9ASCO</name>
<organism evidence="1 2">
    <name type="scientific">Pneumocystis wakefieldiae</name>
    <dbReference type="NCBI Taxonomy" id="38082"/>
    <lineage>
        <taxon>Eukaryota</taxon>
        <taxon>Fungi</taxon>
        <taxon>Dikarya</taxon>
        <taxon>Ascomycota</taxon>
        <taxon>Taphrinomycotina</taxon>
        <taxon>Pneumocystomycetes</taxon>
        <taxon>Pneumocystaceae</taxon>
        <taxon>Pneumocystis</taxon>
    </lineage>
</organism>
<dbReference type="EMBL" id="CP054542">
    <property type="protein sequence ID" value="QSL66268.1"/>
    <property type="molecule type" value="Genomic_DNA"/>
</dbReference>
<reference evidence="1" key="1">
    <citation type="submission" date="2020-06" db="EMBL/GenBank/DDBJ databases">
        <title>Genomes of multiple members of Pneumocystis genus reveal paths to human pathogen Pneumocystis jirovecii.</title>
        <authorList>
            <person name="Cisse O.H."/>
            <person name="Ma L."/>
            <person name="Dekker J."/>
            <person name="Khil P."/>
            <person name="Jo J."/>
            <person name="Brenchley J."/>
            <person name="Blair R."/>
            <person name="Pahar B."/>
            <person name="Chabe M."/>
            <person name="Van Rompay K.A."/>
            <person name="Keesler R."/>
            <person name="Sukura A."/>
            <person name="Hirsch V."/>
            <person name="Kutty G."/>
            <person name="Liu Y."/>
            <person name="Peng L."/>
            <person name="Chen J."/>
            <person name="Song J."/>
            <person name="Weissenbacher-Lang C."/>
            <person name="Xu J."/>
            <person name="Upham N.S."/>
            <person name="Stajich J.E."/>
            <person name="Cuomo C.A."/>
            <person name="Cushion M.T."/>
            <person name="Kovacs J.A."/>
        </authorList>
    </citation>
    <scope>NUCLEOTIDE SEQUENCE</scope>
    <source>
        <strain evidence="1">2A</strain>
    </source>
</reference>